<dbReference type="InterPro" id="IPR004720">
    <property type="entry name" value="PTS_IIB_sorbose-sp"/>
</dbReference>
<accession>A0ABM8HU83</accession>
<evidence type="ECO:0000256" key="4">
    <source>
        <dbReference type="ARBA" id="ARBA00022597"/>
    </source>
</evidence>
<proteinExistence type="predicted"/>
<evidence type="ECO:0000256" key="6">
    <source>
        <dbReference type="ARBA" id="ARBA00022683"/>
    </source>
</evidence>
<feature type="domain" description="PTS EIIB type-4" evidence="8">
    <location>
        <begin position="1"/>
        <end position="162"/>
    </location>
</feature>
<keyword evidence="2" id="KW-0813">Transport</keyword>
<evidence type="ECO:0000256" key="7">
    <source>
        <dbReference type="ARBA" id="ARBA00022777"/>
    </source>
</evidence>
<dbReference type="RefSeq" id="WP_221248901.1">
    <property type="nucleotide sequence ID" value="NZ_AP024355.1"/>
</dbReference>
<evidence type="ECO:0000259" key="8">
    <source>
        <dbReference type="PROSITE" id="PS51101"/>
    </source>
</evidence>
<evidence type="ECO:0000313" key="10">
    <source>
        <dbReference type="Proteomes" id="UP001319827"/>
    </source>
</evidence>
<keyword evidence="5" id="KW-0808">Transferase</keyword>
<dbReference type="Gene3D" id="3.40.35.10">
    <property type="entry name" value="Phosphotransferase system, sorbose subfamily IIB component"/>
    <property type="match status" value="1"/>
</dbReference>
<evidence type="ECO:0000313" key="9">
    <source>
        <dbReference type="EMBL" id="BCR05482.1"/>
    </source>
</evidence>
<dbReference type="SUPFAM" id="SSF52728">
    <property type="entry name" value="PTS IIb component"/>
    <property type="match status" value="1"/>
</dbReference>
<sequence>MSLVLTRIDNRLIHGQVLEAWVPHIGADCIVVANDEVARVSFQKTLMAAAVPKGIKVLIDSVENVARAFHSHALDASKVLLLFASSGDAVKAHRCGVDFKELNLGNMHGGEGKVRYSCTIALDPADVLNFQQLEADGVRIVCQCVPPDRERSWKHLLHSVEG</sequence>
<dbReference type="Proteomes" id="UP001319827">
    <property type="component" value="Chromosome"/>
</dbReference>
<name>A0ABM8HU83_9BACT</name>
<keyword evidence="10" id="KW-1185">Reference proteome</keyword>
<gene>
    <name evidence="9" type="ORF">DESUT3_25510</name>
</gene>
<dbReference type="EMBL" id="AP024355">
    <property type="protein sequence ID" value="BCR05482.1"/>
    <property type="molecule type" value="Genomic_DNA"/>
</dbReference>
<dbReference type="InterPro" id="IPR036667">
    <property type="entry name" value="PTS_IIB_sorbose-sp_sf"/>
</dbReference>
<reference evidence="9 10" key="1">
    <citation type="journal article" date="2016" name="C (Basel)">
        <title>Selective Growth of and Electricity Production by Marine Exoelectrogenic Bacteria in Self-Aggregated Hydrogel of Microbially Reduced Graphene Oxide.</title>
        <authorList>
            <person name="Yoshida N."/>
            <person name="Goto Y."/>
            <person name="Miyata Y."/>
        </authorList>
    </citation>
    <scope>NUCLEOTIDE SEQUENCE [LARGE SCALE GENOMIC DNA]</scope>
    <source>
        <strain evidence="9 10">NIT-T3</strain>
    </source>
</reference>
<evidence type="ECO:0000256" key="1">
    <source>
        <dbReference type="ARBA" id="ARBA00004496"/>
    </source>
</evidence>
<keyword evidence="4" id="KW-0762">Sugar transport</keyword>
<comment type="subcellular location">
    <subcellularLocation>
        <location evidence="1">Cytoplasm</location>
    </subcellularLocation>
</comment>
<evidence type="ECO:0000256" key="2">
    <source>
        <dbReference type="ARBA" id="ARBA00022448"/>
    </source>
</evidence>
<protein>
    <submittedName>
        <fullName evidence="9">PTS fructose transporter subunit IIB</fullName>
    </submittedName>
</protein>
<keyword evidence="6" id="KW-0598">Phosphotransferase system</keyword>
<dbReference type="Pfam" id="PF03830">
    <property type="entry name" value="PTSIIB_sorb"/>
    <property type="match status" value="1"/>
</dbReference>
<keyword evidence="7" id="KW-0418">Kinase</keyword>
<dbReference type="PROSITE" id="PS51101">
    <property type="entry name" value="PTS_EIIB_TYPE_4"/>
    <property type="match status" value="1"/>
</dbReference>
<evidence type="ECO:0000256" key="3">
    <source>
        <dbReference type="ARBA" id="ARBA00022490"/>
    </source>
</evidence>
<keyword evidence="3" id="KW-0963">Cytoplasm</keyword>
<organism evidence="9 10">
    <name type="scientific">Desulfuromonas versatilis</name>
    <dbReference type="NCBI Taxonomy" id="2802975"/>
    <lineage>
        <taxon>Bacteria</taxon>
        <taxon>Pseudomonadati</taxon>
        <taxon>Thermodesulfobacteriota</taxon>
        <taxon>Desulfuromonadia</taxon>
        <taxon>Desulfuromonadales</taxon>
        <taxon>Desulfuromonadaceae</taxon>
        <taxon>Desulfuromonas</taxon>
    </lineage>
</organism>
<evidence type="ECO:0000256" key="5">
    <source>
        <dbReference type="ARBA" id="ARBA00022679"/>
    </source>
</evidence>
<reference evidence="9 10" key="2">
    <citation type="journal article" date="2021" name="Int. J. Syst. Evol. Microbiol.">
        <title>Isolation and Polyphasic Characterization of Desulfuromonas versatilis sp. Nov., an Electrogenic Bacteria Capable of Versatile Metabolism Isolated from a Graphene Oxide-Reducing Enrichment Culture.</title>
        <authorList>
            <person name="Xie L."/>
            <person name="Yoshida N."/>
            <person name="Ishii S."/>
            <person name="Meng L."/>
        </authorList>
    </citation>
    <scope>NUCLEOTIDE SEQUENCE [LARGE SCALE GENOMIC DNA]</scope>
    <source>
        <strain evidence="9 10">NIT-T3</strain>
    </source>
</reference>